<organism evidence="1 2">
    <name type="scientific">Candidatus Acidiferrum panamense</name>
    <dbReference type="NCBI Taxonomy" id="2741543"/>
    <lineage>
        <taxon>Bacteria</taxon>
        <taxon>Pseudomonadati</taxon>
        <taxon>Acidobacteriota</taxon>
        <taxon>Terriglobia</taxon>
        <taxon>Candidatus Acidiferrales</taxon>
        <taxon>Candidatus Acidiferrum</taxon>
    </lineage>
</organism>
<dbReference type="AlphaFoldDB" id="A0A7V8NPB5"/>
<reference evidence="1" key="1">
    <citation type="submission" date="2020-06" db="EMBL/GenBank/DDBJ databases">
        <title>Legume-microbial interactions unlock mineral nutrients during tropical forest succession.</title>
        <authorList>
            <person name="Epihov D.Z."/>
        </authorList>
    </citation>
    <scope>NUCLEOTIDE SEQUENCE [LARGE SCALE GENOMIC DNA]</scope>
    <source>
        <strain evidence="1">Pan2503</strain>
    </source>
</reference>
<proteinExistence type="predicted"/>
<keyword evidence="2" id="KW-1185">Reference proteome</keyword>
<sequence>MPHKTDGTLNLAYKLRRVSEELVDASNMAFAGNRVELSSELLHLATELLNASLKLLELGQRRIHIQADQPAPPDNAA</sequence>
<name>A0A7V8NPB5_9BACT</name>
<dbReference type="Proteomes" id="UP000567293">
    <property type="component" value="Unassembled WGS sequence"/>
</dbReference>
<accession>A0A7V8NPB5</accession>
<evidence type="ECO:0000313" key="2">
    <source>
        <dbReference type="Proteomes" id="UP000567293"/>
    </source>
</evidence>
<dbReference type="EMBL" id="JACDQQ010000759">
    <property type="protein sequence ID" value="MBA0084906.1"/>
    <property type="molecule type" value="Genomic_DNA"/>
</dbReference>
<evidence type="ECO:0000313" key="1">
    <source>
        <dbReference type="EMBL" id="MBA0084906.1"/>
    </source>
</evidence>
<comment type="caution">
    <text evidence="1">The sequence shown here is derived from an EMBL/GenBank/DDBJ whole genome shotgun (WGS) entry which is preliminary data.</text>
</comment>
<protein>
    <submittedName>
        <fullName evidence="1">Uncharacterized protein</fullName>
    </submittedName>
</protein>
<gene>
    <name evidence="1" type="ORF">HRJ53_07920</name>
</gene>